<dbReference type="GO" id="GO:0000462">
    <property type="term" value="P:maturation of SSU-rRNA from tricistronic rRNA transcript (SSU-rRNA, 5.8S rRNA, LSU-rRNA)"/>
    <property type="evidence" value="ECO:0007669"/>
    <property type="project" value="TreeGrafter"/>
</dbReference>
<keyword evidence="3" id="KW-1185">Reference proteome</keyword>
<dbReference type="Proteomes" id="UP001141806">
    <property type="component" value="Unassembled WGS sequence"/>
</dbReference>
<name>A0A9Q0QU10_9MAGN</name>
<feature type="region of interest" description="Disordered" evidence="1">
    <location>
        <begin position="139"/>
        <end position="181"/>
    </location>
</feature>
<evidence type="ECO:0000313" key="3">
    <source>
        <dbReference type="Proteomes" id="UP001141806"/>
    </source>
</evidence>
<feature type="region of interest" description="Disordered" evidence="1">
    <location>
        <begin position="1"/>
        <end position="25"/>
    </location>
</feature>
<organism evidence="2 3">
    <name type="scientific">Protea cynaroides</name>
    <dbReference type="NCBI Taxonomy" id="273540"/>
    <lineage>
        <taxon>Eukaryota</taxon>
        <taxon>Viridiplantae</taxon>
        <taxon>Streptophyta</taxon>
        <taxon>Embryophyta</taxon>
        <taxon>Tracheophyta</taxon>
        <taxon>Spermatophyta</taxon>
        <taxon>Magnoliopsida</taxon>
        <taxon>Proteales</taxon>
        <taxon>Proteaceae</taxon>
        <taxon>Protea</taxon>
    </lineage>
</organism>
<feature type="compositionally biased region" description="Basic residues" evidence="1">
    <location>
        <begin position="160"/>
        <end position="181"/>
    </location>
</feature>
<reference evidence="2" key="1">
    <citation type="journal article" date="2023" name="Plant J.">
        <title>The genome of the king protea, Protea cynaroides.</title>
        <authorList>
            <person name="Chang J."/>
            <person name="Duong T.A."/>
            <person name="Schoeman C."/>
            <person name="Ma X."/>
            <person name="Roodt D."/>
            <person name="Barker N."/>
            <person name="Li Z."/>
            <person name="Van de Peer Y."/>
            <person name="Mizrachi E."/>
        </authorList>
    </citation>
    <scope>NUCLEOTIDE SEQUENCE</scope>
    <source>
        <tissue evidence="2">Young leaves</tissue>
    </source>
</reference>
<dbReference type="AlphaFoldDB" id="A0A9Q0QU10"/>
<dbReference type="OrthoDB" id="5556956at2759"/>
<dbReference type="PANTHER" id="PTHR28096:SF1">
    <property type="entry name" value="PROTEIN FAF1"/>
    <property type="match status" value="1"/>
</dbReference>
<dbReference type="Pfam" id="PF15375">
    <property type="entry name" value="FSAF1"/>
    <property type="match status" value="1"/>
</dbReference>
<dbReference type="InterPro" id="IPR027973">
    <property type="entry name" value="FSAF1-like"/>
</dbReference>
<dbReference type="InterPro" id="IPR053030">
    <property type="entry name" value="Ribosomal_biogenesis_FAF1-like"/>
</dbReference>
<protein>
    <submittedName>
        <fullName evidence="2">Uncharacterized protein</fullName>
    </submittedName>
</protein>
<evidence type="ECO:0000313" key="2">
    <source>
        <dbReference type="EMBL" id="KAJ4971757.1"/>
    </source>
</evidence>
<proteinExistence type="predicted"/>
<evidence type="ECO:0000256" key="1">
    <source>
        <dbReference type="SAM" id="MobiDB-lite"/>
    </source>
</evidence>
<dbReference type="EMBL" id="JAMYWD010000005">
    <property type="protein sequence ID" value="KAJ4971757.1"/>
    <property type="molecule type" value="Genomic_DNA"/>
</dbReference>
<gene>
    <name evidence="2" type="ORF">NE237_004856</name>
</gene>
<sequence length="181" mass="20627">MVKSKLVETHKKRINKSGSSTSQMDFKDGHMDFRKILKDVEYFGSLNMTWKERKQLENRRVVDLGGKPPKKQRIPLNIARCSMKKRKEREEKMLQEGMVLGRFGGKLQSSTTRVAEKRGAEDRVLKSTVGHFRKGVLNVKHMLQGSSSRENDNTAEIGKGKKRKGTGKKNGGKNQSGKKRR</sequence>
<dbReference type="GO" id="GO:0005730">
    <property type="term" value="C:nucleolus"/>
    <property type="evidence" value="ECO:0007669"/>
    <property type="project" value="TreeGrafter"/>
</dbReference>
<comment type="caution">
    <text evidence="2">The sequence shown here is derived from an EMBL/GenBank/DDBJ whole genome shotgun (WGS) entry which is preliminary data.</text>
</comment>
<dbReference type="PANTHER" id="PTHR28096">
    <property type="entry name" value="PROTEIN FAF1"/>
    <property type="match status" value="1"/>
</dbReference>
<accession>A0A9Q0QU10</accession>